<evidence type="ECO:0000259" key="6">
    <source>
        <dbReference type="PROSITE" id="PS51293"/>
    </source>
</evidence>
<dbReference type="AlphaFoldDB" id="A0AAW1U3K9"/>
<dbReference type="PANTHER" id="PTHR16089:SF28">
    <property type="entry name" value="REST COREPRESSOR"/>
    <property type="match status" value="1"/>
</dbReference>
<keyword evidence="8" id="KW-1185">Reference proteome</keyword>
<dbReference type="InterPro" id="IPR000949">
    <property type="entry name" value="ELM2_dom"/>
</dbReference>
<evidence type="ECO:0000313" key="8">
    <source>
        <dbReference type="Proteomes" id="UP001431783"/>
    </source>
</evidence>
<evidence type="ECO:0000313" key="7">
    <source>
        <dbReference type="EMBL" id="KAK9875227.1"/>
    </source>
</evidence>
<keyword evidence="3" id="KW-0804">Transcription</keyword>
<dbReference type="GO" id="GO:0000118">
    <property type="term" value="C:histone deacetylase complex"/>
    <property type="evidence" value="ECO:0007669"/>
    <property type="project" value="TreeGrafter"/>
</dbReference>
<dbReference type="Proteomes" id="UP001431783">
    <property type="component" value="Unassembled WGS sequence"/>
</dbReference>
<evidence type="ECO:0000256" key="4">
    <source>
        <dbReference type="ARBA" id="ARBA00023242"/>
    </source>
</evidence>
<comment type="caution">
    <text evidence="7">The sequence shown here is derived from an EMBL/GenBank/DDBJ whole genome shotgun (WGS) entry which is preliminary data.</text>
</comment>
<dbReference type="Gene3D" id="1.10.10.60">
    <property type="entry name" value="Homeodomain-like"/>
    <property type="match status" value="1"/>
</dbReference>
<sequence>MNSNMASTEQEDNNVENNNQEICDSEHEDPAKTLTSDNEEIVYSAEISVGDEYQADIPELVTEGNVNLLEDRAQLIYFPPDEIDEQKFDNYMEYATKTYGYNKEQSLAMLCCHNHNIERATRNLGRLIPRAGFSMKKEIDFQNAFQQCGKNFDRISELIDIKREDCVQFYYLWKRTKSGRLCVKQQKKPKKHFRFKPAKFKRCTGTGKNKTPSPDCRAISD</sequence>
<dbReference type="InterPro" id="IPR051066">
    <property type="entry name" value="Trans_reg/Corepressor"/>
</dbReference>
<evidence type="ECO:0000256" key="2">
    <source>
        <dbReference type="ARBA" id="ARBA00023015"/>
    </source>
</evidence>
<dbReference type="EMBL" id="JARQZJ010000033">
    <property type="protein sequence ID" value="KAK9875227.1"/>
    <property type="molecule type" value="Genomic_DNA"/>
</dbReference>
<dbReference type="GO" id="GO:0005667">
    <property type="term" value="C:transcription regulator complex"/>
    <property type="evidence" value="ECO:0007669"/>
    <property type="project" value="TreeGrafter"/>
</dbReference>
<keyword evidence="4" id="KW-0539">Nucleus</keyword>
<dbReference type="Gene3D" id="4.10.1240.50">
    <property type="match status" value="1"/>
</dbReference>
<protein>
    <recommendedName>
        <fullName evidence="9">Mesoderm induction early response protein 1</fullName>
    </recommendedName>
</protein>
<accession>A0AAW1U3K9</accession>
<dbReference type="Pfam" id="PF01448">
    <property type="entry name" value="ELM2"/>
    <property type="match status" value="1"/>
</dbReference>
<evidence type="ECO:0000259" key="5">
    <source>
        <dbReference type="PROSITE" id="PS51156"/>
    </source>
</evidence>
<evidence type="ECO:0000256" key="1">
    <source>
        <dbReference type="ARBA" id="ARBA00004123"/>
    </source>
</evidence>
<dbReference type="PANTHER" id="PTHR16089">
    <property type="entry name" value="REST COREPRESSOR COREST PROTEIN-RELATED"/>
    <property type="match status" value="1"/>
</dbReference>
<dbReference type="PROSITE" id="PS51293">
    <property type="entry name" value="SANT"/>
    <property type="match status" value="1"/>
</dbReference>
<dbReference type="InterPro" id="IPR017884">
    <property type="entry name" value="SANT_dom"/>
</dbReference>
<reference evidence="7 8" key="1">
    <citation type="submission" date="2023-03" db="EMBL/GenBank/DDBJ databases">
        <title>Genome insight into feeding habits of ladybird beetles.</title>
        <authorList>
            <person name="Li H.-S."/>
            <person name="Huang Y.-H."/>
            <person name="Pang H."/>
        </authorList>
    </citation>
    <scope>NUCLEOTIDE SEQUENCE [LARGE SCALE GENOMIC DNA]</scope>
    <source>
        <strain evidence="7">SYSU_2023b</strain>
        <tissue evidence="7">Whole body</tissue>
    </source>
</reference>
<proteinExistence type="predicted"/>
<name>A0AAW1U3K9_9CUCU</name>
<dbReference type="GO" id="GO:0003714">
    <property type="term" value="F:transcription corepressor activity"/>
    <property type="evidence" value="ECO:0007669"/>
    <property type="project" value="TreeGrafter"/>
</dbReference>
<dbReference type="GO" id="GO:0006357">
    <property type="term" value="P:regulation of transcription by RNA polymerase II"/>
    <property type="evidence" value="ECO:0007669"/>
    <property type="project" value="TreeGrafter"/>
</dbReference>
<evidence type="ECO:0008006" key="9">
    <source>
        <dbReference type="Google" id="ProtNLM"/>
    </source>
</evidence>
<feature type="domain" description="SANT" evidence="6">
    <location>
        <begin position="141"/>
        <end position="178"/>
    </location>
</feature>
<keyword evidence="2" id="KW-0805">Transcription regulation</keyword>
<dbReference type="SMART" id="SM01189">
    <property type="entry name" value="ELM2"/>
    <property type="match status" value="1"/>
</dbReference>
<organism evidence="7 8">
    <name type="scientific">Henosepilachna vigintioctopunctata</name>
    <dbReference type="NCBI Taxonomy" id="420089"/>
    <lineage>
        <taxon>Eukaryota</taxon>
        <taxon>Metazoa</taxon>
        <taxon>Ecdysozoa</taxon>
        <taxon>Arthropoda</taxon>
        <taxon>Hexapoda</taxon>
        <taxon>Insecta</taxon>
        <taxon>Pterygota</taxon>
        <taxon>Neoptera</taxon>
        <taxon>Endopterygota</taxon>
        <taxon>Coleoptera</taxon>
        <taxon>Polyphaga</taxon>
        <taxon>Cucujiformia</taxon>
        <taxon>Coccinelloidea</taxon>
        <taxon>Coccinellidae</taxon>
        <taxon>Epilachninae</taxon>
        <taxon>Epilachnini</taxon>
        <taxon>Henosepilachna</taxon>
    </lineage>
</organism>
<gene>
    <name evidence="7" type="ORF">WA026_007619</name>
</gene>
<comment type="subcellular location">
    <subcellularLocation>
        <location evidence="1">Nucleus</location>
    </subcellularLocation>
</comment>
<evidence type="ECO:0000256" key="3">
    <source>
        <dbReference type="ARBA" id="ARBA00023163"/>
    </source>
</evidence>
<feature type="domain" description="ELM2" evidence="5">
    <location>
        <begin position="45"/>
        <end position="128"/>
    </location>
</feature>
<dbReference type="PROSITE" id="PS51156">
    <property type="entry name" value="ELM2"/>
    <property type="match status" value="1"/>
</dbReference>